<evidence type="ECO:0000313" key="4">
    <source>
        <dbReference type="EMBL" id="KGN36770.1"/>
    </source>
</evidence>
<evidence type="ECO:0000256" key="2">
    <source>
        <dbReference type="ARBA" id="ARBA00023315"/>
    </source>
</evidence>
<dbReference type="GO" id="GO:0016747">
    <property type="term" value="F:acyltransferase activity, transferring groups other than amino-acyl groups"/>
    <property type="evidence" value="ECO:0007669"/>
    <property type="project" value="InterPro"/>
</dbReference>
<feature type="domain" description="N-acetyltransferase" evidence="3">
    <location>
        <begin position="1"/>
        <end position="110"/>
    </location>
</feature>
<keyword evidence="1 4" id="KW-0808">Transferase</keyword>
<organism evidence="4 5">
    <name type="scientific">Knoellia subterranea KCTC 19937</name>
    <dbReference type="NCBI Taxonomy" id="1385521"/>
    <lineage>
        <taxon>Bacteria</taxon>
        <taxon>Bacillati</taxon>
        <taxon>Actinomycetota</taxon>
        <taxon>Actinomycetes</taxon>
        <taxon>Micrococcales</taxon>
        <taxon>Intrasporangiaceae</taxon>
        <taxon>Knoellia</taxon>
    </lineage>
</organism>
<keyword evidence="5" id="KW-1185">Reference proteome</keyword>
<dbReference type="Pfam" id="PF00583">
    <property type="entry name" value="Acetyltransf_1"/>
    <property type="match status" value="1"/>
</dbReference>
<dbReference type="STRING" id="1385521.N803_17280"/>
<dbReference type="CDD" id="cd04301">
    <property type="entry name" value="NAT_SF"/>
    <property type="match status" value="1"/>
</dbReference>
<evidence type="ECO:0000259" key="3">
    <source>
        <dbReference type="PROSITE" id="PS51186"/>
    </source>
</evidence>
<dbReference type="Proteomes" id="UP000030011">
    <property type="component" value="Unassembled WGS sequence"/>
</dbReference>
<evidence type="ECO:0000313" key="5">
    <source>
        <dbReference type="Proteomes" id="UP000030011"/>
    </source>
</evidence>
<dbReference type="SUPFAM" id="SSF55729">
    <property type="entry name" value="Acyl-CoA N-acyltransferases (Nat)"/>
    <property type="match status" value="1"/>
</dbReference>
<dbReference type="PANTHER" id="PTHR43877">
    <property type="entry name" value="AMINOALKYLPHOSPHONATE N-ACETYLTRANSFERASE-RELATED-RELATED"/>
    <property type="match status" value="1"/>
</dbReference>
<dbReference type="InterPro" id="IPR050832">
    <property type="entry name" value="Bact_Acetyltransf"/>
</dbReference>
<sequence>MGTLGRVDASRLPGWIAERGTELVGLLTYHVGDDTVDLVTINAFDRGGVGSALLRALIDSARDVGATRVRVTTTNDNTRALWFYQQAGFRLSALRVGAVAEARRLKPQIPETGLDGIPLRDEVDLEFLL</sequence>
<dbReference type="eggNOG" id="COG0456">
    <property type="taxonomic scope" value="Bacteria"/>
</dbReference>
<dbReference type="PROSITE" id="PS51186">
    <property type="entry name" value="GNAT"/>
    <property type="match status" value="1"/>
</dbReference>
<dbReference type="InterPro" id="IPR016181">
    <property type="entry name" value="Acyl_CoA_acyltransferase"/>
</dbReference>
<keyword evidence="2" id="KW-0012">Acyltransferase</keyword>
<proteinExistence type="predicted"/>
<protein>
    <submittedName>
        <fullName evidence="4">GNAT family acetyltransferase</fullName>
    </submittedName>
</protein>
<name>A0A0A0JH58_9MICO</name>
<dbReference type="EMBL" id="AVPK01000008">
    <property type="protein sequence ID" value="KGN36770.1"/>
    <property type="molecule type" value="Genomic_DNA"/>
</dbReference>
<gene>
    <name evidence="4" type="ORF">N803_17280</name>
</gene>
<accession>A0A0A0JH58</accession>
<dbReference type="AlphaFoldDB" id="A0A0A0JH58"/>
<reference evidence="4 5" key="1">
    <citation type="submission" date="2013-08" db="EMBL/GenBank/DDBJ databases">
        <title>The genome sequence of Knoellia subterranea.</title>
        <authorList>
            <person name="Zhu W."/>
            <person name="Wang G."/>
        </authorList>
    </citation>
    <scope>NUCLEOTIDE SEQUENCE [LARGE SCALE GENOMIC DNA]</scope>
    <source>
        <strain evidence="4 5">KCTC 19937</strain>
    </source>
</reference>
<evidence type="ECO:0000256" key="1">
    <source>
        <dbReference type="ARBA" id="ARBA00022679"/>
    </source>
</evidence>
<dbReference type="InterPro" id="IPR000182">
    <property type="entry name" value="GNAT_dom"/>
</dbReference>
<comment type="caution">
    <text evidence="4">The sequence shown here is derived from an EMBL/GenBank/DDBJ whole genome shotgun (WGS) entry which is preliminary data.</text>
</comment>
<dbReference type="Gene3D" id="3.40.630.30">
    <property type="match status" value="1"/>
</dbReference>